<reference evidence="3" key="1">
    <citation type="submission" date="2025-08" db="UniProtKB">
        <authorList>
            <consortium name="RefSeq"/>
        </authorList>
    </citation>
    <scope>IDENTIFICATION</scope>
    <source>
        <strain evidence="3">Ishihara</strain>
        <tissue evidence="3">Whole body</tissue>
    </source>
</reference>
<dbReference type="Pfam" id="PF01590">
    <property type="entry name" value="GAF"/>
    <property type="match status" value="1"/>
</dbReference>
<keyword evidence="2" id="KW-1185">Reference proteome</keyword>
<evidence type="ECO:0000259" key="1">
    <source>
        <dbReference type="SMART" id="SM00065"/>
    </source>
</evidence>
<evidence type="ECO:0000313" key="3">
    <source>
        <dbReference type="RefSeq" id="XP_022814516.1"/>
    </source>
</evidence>
<proteinExistence type="predicted"/>
<sequence>MTTLAHKKPRRKNIQHSDPGKILDLVMSLTDDTCSEIQIKINTYLTEECEAELVVPVIVHRERKEAFVEVVGIAALQRKMKIHLSSKLLDTLKTNVEQTDLLSNFGEDFQSILIPHLGKDIIKKRLVLFAVIDVPFSVIFCIVAPKTEESSVPVIIYECGLFVWPTLKKTIALEYENTLKVKCQQLLRVAKRLFTQVASLDTLLKIAMGQAKQLTKAEQCIVWLVDVDNMQLYESCSTYKDESSGRRFPLGMGIAGEVIKTGALINTRVPQEHPAYNPVIDGIPNLECRNLLCFPIREQTGIIGVGQLINKITDPYFDGMDEEMALAFSIYCGVCILHSVVYQKIQEAHIRNALANELIMYHMKVSWQTETARIGCFSSF</sequence>
<dbReference type="GeneID" id="111348214"/>
<protein>
    <submittedName>
        <fullName evidence="3">cGMP-dependent 3',5'-cyclic phosphodiesterase-like</fullName>
    </submittedName>
</protein>
<evidence type="ECO:0000313" key="2">
    <source>
        <dbReference type="Proteomes" id="UP000301870"/>
    </source>
</evidence>
<feature type="domain" description="GAF" evidence="1">
    <location>
        <begin position="199"/>
        <end position="346"/>
    </location>
</feature>
<gene>
    <name evidence="3" type="primary">LOC111348214</name>
</gene>
<organism evidence="2 3">
    <name type="scientific">Spodoptera litura</name>
    <name type="common">Asian cotton leafworm</name>
    <dbReference type="NCBI Taxonomy" id="69820"/>
    <lineage>
        <taxon>Eukaryota</taxon>
        <taxon>Metazoa</taxon>
        <taxon>Ecdysozoa</taxon>
        <taxon>Arthropoda</taxon>
        <taxon>Hexapoda</taxon>
        <taxon>Insecta</taxon>
        <taxon>Pterygota</taxon>
        <taxon>Neoptera</taxon>
        <taxon>Endopterygota</taxon>
        <taxon>Lepidoptera</taxon>
        <taxon>Glossata</taxon>
        <taxon>Ditrysia</taxon>
        <taxon>Noctuoidea</taxon>
        <taxon>Noctuidae</taxon>
        <taxon>Amphipyrinae</taxon>
        <taxon>Spodoptera</taxon>
    </lineage>
</organism>
<dbReference type="RefSeq" id="XP_022814516.1">
    <property type="nucleotide sequence ID" value="XM_022958748.1"/>
</dbReference>
<dbReference type="SUPFAM" id="SSF55781">
    <property type="entry name" value="GAF domain-like"/>
    <property type="match status" value="1"/>
</dbReference>
<dbReference type="Gene3D" id="3.30.450.40">
    <property type="match status" value="1"/>
</dbReference>
<dbReference type="InterPro" id="IPR003018">
    <property type="entry name" value="GAF"/>
</dbReference>
<accession>A0A9J7DMC4</accession>
<dbReference type="KEGG" id="sliu:111348214"/>
<dbReference type="Proteomes" id="UP000301870">
    <property type="component" value="Chromosome 7"/>
</dbReference>
<dbReference type="InterPro" id="IPR029016">
    <property type="entry name" value="GAF-like_dom_sf"/>
</dbReference>
<name>A0A9J7DMC4_SPOLT</name>
<dbReference type="AlphaFoldDB" id="A0A9J7DMC4"/>
<dbReference type="OrthoDB" id="295473at2759"/>
<dbReference type="SMART" id="SM00065">
    <property type="entry name" value="GAF"/>
    <property type="match status" value="1"/>
</dbReference>